<feature type="transmembrane region" description="Helical" evidence="1">
    <location>
        <begin position="33"/>
        <end position="52"/>
    </location>
</feature>
<name>A0A4P6KD65_9MICO</name>
<sequence length="188" mass="19678">MSMLVPAVGASLLLLMAVPSVLRDSPITSDWATVPLLSVAVFPGIVWTVLAASPGRALESSLPRLRLRVYRSILFICTVSACVLVAACAVNLRLFMEAEAVAVYRNVLFGLGAGSLSAVLLQRQLAWMPLLSYAVLNWTVGTSTSWGTARAWSLLNADAASGSAIATTVLVLVTGGISYAVADGKGNR</sequence>
<proteinExistence type="predicted"/>
<feature type="transmembrane region" description="Helical" evidence="1">
    <location>
        <begin position="161"/>
        <end position="182"/>
    </location>
</feature>
<protein>
    <submittedName>
        <fullName evidence="2">Uncharacterized protein</fullName>
    </submittedName>
</protein>
<dbReference type="RefSeq" id="WP_130108960.1">
    <property type="nucleotide sequence ID" value="NZ_CP035806.1"/>
</dbReference>
<dbReference type="KEGG" id="ltr:EVS81_02325"/>
<dbReference type="EMBL" id="CP035806">
    <property type="protein sequence ID" value="QBE47808.1"/>
    <property type="molecule type" value="Genomic_DNA"/>
</dbReference>
<feature type="transmembrane region" description="Helical" evidence="1">
    <location>
        <begin position="130"/>
        <end position="149"/>
    </location>
</feature>
<feature type="transmembrane region" description="Helical" evidence="1">
    <location>
        <begin position="102"/>
        <end position="121"/>
    </location>
</feature>
<reference evidence="2 3" key="1">
    <citation type="submission" date="2019-02" db="EMBL/GenBank/DDBJ databases">
        <authorList>
            <person name="Sun L."/>
            <person name="Pan D."/>
            <person name="Wu X."/>
        </authorList>
    </citation>
    <scope>NUCLEOTIDE SEQUENCE [LARGE SCALE GENOMIC DNA]</scope>
    <source>
        <strain evidence="2 3">JW-1</strain>
    </source>
</reference>
<feature type="transmembrane region" description="Helical" evidence="1">
    <location>
        <begin position="73"/>
        <end position="96"/>
    </location>
</feature>
<dbReference type="Proteomes" id="UP000289260">
    <property type="component" value="Chromosome"/>
</dbReference>
<accession>A0A4P6KD65</accession>
<organism evidence="2 3">
    <name type="scientific">Leucobacter triazinivorans</name>
    <dbReference type="NCBI Taxonomy" id="1784719"/>
    <lineage>
        <taxon>Bacteria</taxon>
        <taxon>Bacillati</taxon>
        <taxon>Actinomycetota</taxon>
        <taxon>Actinomycetes</taxon>
        <taxon>Micrococcales</taxon>
        <taxon>Microbacteriaceae</taxon>
        <taxon>Leucobacter</taxon>
    </lineage>
</organism>
<evidence type="ECO:0000256" key="1">
    <source>
        <dbReference type="SAM" id="Phobius"/>
    </source>
</evidence>
<evidence type="ECO:0000313" key="3">
    <source>
        <dbReference type="Proteomes" id="UP000289260"/>
    </source>
</evidence>
<keyword evidence="1" id="KW-0812">Transmembrane</keyword>
<evidence type="ECO:0000313" key="2">
    <source>
        <dbReference type="EMBL" id="QBE47808.1"/>
    </source>
</evidence>
<dbReference type="AlphaFoldDB" id="A0A4P6KD65"/>
<keyword evidence="3" id="KW-1185">Reference proteome</keyword>
<keyword evidence="1" id="KW-1133">Transmembrane helix</keyword>
<keyword evidence="1" id="KW-0472">Membrane</keyword>
<gene>
    <name evidence="2" type="ORF">EVS81_02325</name>
</gene>